<reference evidence="3" key="3">
    <citation type="submission" date="2012-09" db="EMBL/GenBank/DDBJ databases">
        <authorList>
            <consortium name="VectorBase"/>
        </authorList>
    </citation>
    <scope>NUCLEOTIDE SEQUENCE</scope>
    <source>
        <strain evidence="3">Liverpool</strain>
    </source>
</reference>
<dbReference type="PaxDb" id="7159-AAEL003604-PA"/>
<evidence type="ECO:0000313" key="3">
    <source>
        <dbReference type="EMBL" id="EAT45118.1"/>
    </source>
</evidence>
<feature type="compositionally biased region" description="Low complexity" evidence="2">
    <location>
        <begin position="841"/>
        <end position="870"/>
    </location>
</feature>
<dbReference type="HOGENOM" id="CLU_006153_0_0_1"/>
<feature type="compositionally biased region" description="Low complexity" evidence="2">
    <location>
        <begin position="198"/>
        <end position="218"/>
    </location>
</feature>
<dbReference type="AlphaFoldDB" id="Q17F14"/>
<feature type="compositionally biased region" description="Basic and acidic residues" evidence="2">
    <location>
        <begin position="743"/>
        <end position="753"/>
    </location>
</feature>
<protein>
    <submittedName>
        <fullName evidence="3">AAEL003604-PA</fullName>
    </submittedName>
</protein>
<organism evidence="3 4">
    <name type="scientific">Aedes aegypti</name>
    <name type="common">Yellowfever mosquito</name>
    <name type="synonym">Culex aegypti</name>
    <dbReference type="NCBI Taxonomy" id="7159"/>
    <lineage>
        <taxon>Eukaryota</taxon>
        <taxon>Metazoa</taxon>
        <taxon>Ecdysozoa</taxon>
        <taxon>Arthropoda</taxon>
        <taxon>Hexapoda</taxon>
        <taxon>Insecta</taxon>
        <taxon>Pterygota</taxon>
        <taxon>Neoptera</taxon>
        <taxon>Endopterygota</taxon>
        <taxon>Diptera</taxon>
        <taxon>Nematocera</taxon>
        <taxon>Culicoidea</taxon>
        <taxon>Culicidae</taxon>
        <taxon>Culicinae</taxon>
        <taxon>Aedini</taxon>
        <taxon>Aedes</taxon>
        <taxon>Stegomyia</taxon>
    </lineage>
</organism>
<feature type="region of interest" description="Disordered" evidence="2">
    <location>
        <begin position="1"/>
        <end position="135"/>
    </location>
</feature>
<reference evidence="3" key="2">
    <citation type="journal article" date="2007" name="Science">
        <title>Genome sequence of Aedes aegypti, a major arbovirus vector.</title>
        <authorList>
            <person name="Nene V."/>
            <person name="Wortman J.R."/>
            <person name="Lawson D."/>
            <person name="Haas B."/>
            <person name="Kodira C."/>
            <person name="Tu Z.J."/>
            <person name="Loftus B."/>
            <person name="Xi Z."/>
            <person name="Megy K."/>
            <person name="Grabherr M."/>
            <person name="Ren Q."/>
            <person name="Zdobnov E.M."/>
            <person name="Lobo N.F."/>
            <person name="Campbell K.S."/>
            <person name="Brown S.E."/>
            <person name="Bonaldo M.F."/>
            <person name="Zhu J."/>
            <person name="Sinkins S.P."/>
            <person name="Hogenkamp D.G."/>
            <person name="Amedeo P."/>
            <person name="Arensburger P."/>
            <person name="Atkinson P.W."/>
            <person name="Bidwell S."/>
            <person name="Biedler J."/>
            <person name="Birney E."/>
            <person name="Bruggner R.V."/>
            <person name="Costas J."/>
            <person name="Coy M.R."/>
            <person name="Crabtree J."/>
            <person name="Crawford M."/>
            <person name="Debruyn B."/>
            <person name="Decaprio D."/>
            <person name="Eiglmeier K."/>
            <person name="Eisenstadt E."/>
            <person name="El-Dorry H."/>
            <person name="Gelbart W.M."/>
            <person name="Gomes S.L."/>
            <person name="Hammond M."/>
            <person name="Hannick L.I."/>
            <person name="Hogan J.R."/>
            <person name="Holmes M.H."/>
            <person name="Jaffe D."/>
            <person name="Johnston J.S."/>
            <person name="Kennedy R.C."/>
            <person name="Koo H."/>
            <person name="Kravitz S."/>
            <person name="Kriventseva E.V."/>
            <person name="Kulp D."/>
            <person name="Labutti K."/>
            <person name="Lee E."/>
            <person name="Li S."/>
            <person name="Lovin D.D."/>
            <person name="Mao C."/>
            <person name="Mauceli E."/>
            <person name="Menck C.F."/>
            <person name="Miller J.R."/>
            <person name="Montgomery P."/>
            <person name="Mori A."/>
            <person name="Nascimento A.L."/>
            <person name="Naveira H.F."/>
            <person name="Nusbaum C."/>
            <person name="O'leary S."/>
            <person name="Orvis J."/>
            <person name="Pertea M."/>
            <person name="Quesneville H."/>
            <person name="Reidenbach K.R."/>
            <person name="Rogers Y.H."/>
            <person name="Roth C.W."/>
            <person name="Schneider J.R."/>
            <person name="Schatz M."/>
            <person name="Shumway M."/>
            <person name="Stanke M."/>
            <person name="Stinson E.O."/>
            <person name="Tubio J.M."/>
            <person name="Vanzee J.P."/>
            <person name="Verjovski-Almeida S."/>
            <person name="Werner D."/>
            <person name="White O."/>
            <person name="Wyder S."/>
            <person name="Zeng Q."/>
            <person name="Zhao Q."/>
            <person name="Zhao Y."/>
            <person name="Hill C.A."/>
            <person name="Raikhel A.S."/>
            <person name="Soares M.B."/>
            <person name="Knudson D.L."/>
            <person name="Lee N.H."/>
            <person name="Galagan J."/>
            <person name="Salzberg S.L."/>
            <person name="Paulsen I.T."/>
            <person name="Dimopoulos G."/>
            <person name="Collins F.H."/>
            <person name="Birren B."/>
            <person name="Fraser-Liggett C.M."/>
            <person name="Severson D.W."/>
        </authorList>
    </citation>
    <scope>NUCLEOTIDE SEQUENCE [LARGE SCALE GENOMIC DNA]</scope>
    <source>
        <strain evidence="3">Liverpool</strain>
    </source>
</reference>
<reference evidence="3" key="1">
    <citation type="submission" date="2005-10" db="EMBL/GenBank/DDBJ databases">
        <authorList>
            <person name="Loftus B.J."/>
            <person name="Nene V.M."/>
            <person name="Hannick L.I."/>
            <person name="Bidwell S."/>
            <person name="Haas B."/>
            <person name="Amedeo P."/>
            <person name="Orvis J."/>
            <person name="Wortman J.R."/>
            <person name="White O.R."/>
            <person name="Salzberg S."/>
            <person name="Shumway M."/>
            <person name="Koo H."/>
            <person name="Zhao Y."/>
            <person name="Holmes M."/>
            <person name="Miller J."/>
            <person name="Schatz M."/>
            <person name="Pop M."/>
            <person name="Pai G."/>
            <person name="Utterback T."/>
            <person name="Rogers Y.-H."/>
            <person name="Kravitz S."/>
            <person name="Fraser C.M."/>
        </authorList>
    </citation>
    <scope>NUCLEOTIDE SEQUENCE</scope>
    <source>
        <strain evidence="3">Liverpool</strain>
    </source>
</reference>
<feature type="compositionally biased region" description="Low complexity" evidence="2">
    <location>
        <begin position="39"/>
        <end position="73"/>
    </location>
</feature>
<feature type="compositionally biased region" description="Polar residues" evidence="2">
    <location>
        <begin position="634"/>
        <end position="643"/>
    </location>
</feature>
<dbReference type="OMA" id="HEHENQQ"/>
<feature type="compositionally biased region" description="Low complexity" evidence="2">
    <location>
        <begin position="108"/>
        <end position="132"/>
    </location>
</feature>
<feature type="compositionally biased region" description="Polar residues" evidence="2">
    <location>
        <begin position="685"/>
        <end position="725"/>
    </location>
</feature>
<keyword evidence="1" id="KW-0175">Coiled coil</keyword>
<feature type="compositionally biased region" description="Gly residues" evidence="2">
    <location>
        <begin position="871"/>
        <end position="887"/>
    </location>
</feature>
<dbReference type="STRING" id="7159.Q17F14"/>
<feature type="coiled-coil region" evidence="1">
    <location>
        <begin position="259"/>
        <end position="321"/>
    </location>
</feature>
<gene>
    <name evidence="3" type="ORF">AaeL_AAEL003604</name>
</gene>
<proteinExistence type="predicted"/>
<feature type="region of interest" description="Disordered" evidence="2">
    <location>
        <begin position="353"/>
        <end position="374"/>
    </location>
</feature>
<feature type="region of interest" description="Disordered" evidence="2">
    <location>
        <begin position="198"/>
        <end position="235"/>
    </location>
</feature>
<feature type="compositionally biased region" description="Low complexity" evidence="2">
    <location>
        <begin position="512"/>
        <end position="529"/>
    </location>
</feature>
<sequence length="904" mass="95840">MASSTANSTLTGIPSSSLASRREWEPGIRSRRKLTYKDSSAVVSSAAAAAASSSAELHQHSSSSLIRSRSNSHSGKKEPKSGEGNNGSVVIQDSGFSTETSSSKETHSASSTTGGATSGGITIISGQGTTVSNTPINRLTVDTENELWNLLDVIHRKSNRLREEVDALQQLEREKCRTNQLNNNINNHTAVVSSTSNLNHIHSSSSNSNSSSSSSSSSGNLPHTHQPPGVPSANGSNVVSLAKTFQNQLLVDIVNKDDVQILRKERDRLFDKLSEYEAEAIASRIRTSKMQDEVDALALAKRELEDQLKAALSQKLELSSRVHDLHQQYTAGNKSAPSQSSFAPVKGGLSVSVGSSNGSTSGSSSGSTKVPIPTTTTTPLAVIAATSGAAELDPEDALSQRLGATAYPDDLGKLDGLVSSPARLSKVRMTDSKKIAAILLESNIVELQRHLLTITVQNQVLQQRLDQATRSRIFLNKKLDKSKEDIDDLKFRLEEKTIELEGTKAQLRVLESKQQLHQQQSASKSSSSSGFSPEHHAHHQLPTTASVGGSPASSATKGPSVVSTSAGGIVSHQHRSASTSELAQLSPVHHHHHLLHHQQQQQHRELTLRLAQSQVSTPSMKAMTPLAMDEILQHSSSTESAQDQAERDGGRLQCPETPRRRPSKIPLAGTKGYAAPKPPTGRNFLASQQRGDKNSPSPSGSLTNKSLNKSTGSLNMKSTGPSSITSKDKKDASLNRPDSAQSWRRDTSLEKSRSSSIPVSKGAGSPTVVKPAMAATMVSSSPLPKAKRDSLTTRVKNLDSLSRFQSGSGASASTGNLSKSSSKKDLSSSFTTGQLRDRKQSSSAIRRVSSASVGRGSSSGSSGEQNNNGNGSSGGGAADTGSSGSGDNGKVRNIRSTFWNWLKI</sequence>
<feature type="compositionally biased region" description="Polar residues" evidence="2">
    <location>
        <begin position="1"/>
        <end position="19"/>
    </location>
</feature>
<feature type="compositionally biased region" description="Polar residues" evidence="2">
    <location>
        <begin position="541"/>
        <end position="566"/>
    </location>
</feature>
<accession>Q17F14</accession>
<feature type="region of interest" description="Disordered" evidence="2">
    <location>
        <begin position="512"/>
        <end position="581"/>
    </location>
</feature>
<feature type="region of interest" description="Disordered" evidence="2">
    <location>
        <begin position="802"/>
        <end position="891"/>
    </location>
</feature>
<dbReference type="Proteomes" id="UP000682892">
    <property type="component" value="Unassembled WGS sequence"/>
</dbReference>
<evidence type="ECO:0000256" key="2">
    <source>
        <dbReference type="SAM" id="MobiDB-lite"/>
    </source>
</evidence>
<feature type="region of interest" description="Disordered" evidence="2">
    <location>
        <begin position="634"/>
        <end position="768"/>
    </location>
</feature>
<dbReference type="PhylomeDB" id="Q17F14"/>
<evidence type="ECO:0000256" key="1">
    <source>
        <dbReference type="SAM" id="Coils"/>
    </source>
</evidence>
<feature type="compositionally biased region" description="Polar residues" evidence="2">
    <location>
        <begin position="802"/>
        <end position="816"/>
    </location>
</feature>
<dbReference type="VEuPathDB" id="VectorBase:AAEL019997"/>
<evidence type="ECO:0000313" key="4">
    <source>
        <dbReference type="Proteomes" id="UP000682892"/>
    </source>
</evidence>
<dbReference type="eggNOG" id="ENOG502QTQK">
    <property type="taxonomic scope" value="Eukaryota"/>
</dbReference>
<dbReference type="EMBL" id="CH477277">
    <property type="protein sequence ID" value="EAT45118.1"/>
    <property type="molecule type" value="Genomic_DNA"/>
</dbReference>
<name>Q17F14_AEDAE</name>